<reference evidence="1 2" key="1">
    <citation type="submission" date="2016-05" db="EMBL/GenBank/DDBJ databases">
        <title>Draft Genome Sequence of Algibacter sp. Strain SK-16 Isolated from the Surface Water of Aburatsubo Inlet.</title>
        <authorList>
            <person name="Wong S.-K."/>
            <person name="Yoshizawa S."/>
            <person name="Nakajima Y."/>
            <person name="Ogura Y."/>
            <person name="Tetsuya H."/>
            <person name="Hamasaki K."/>
        </authorList>
    </citation>
    <scope>NUCLEOTIDE SEQUENCE [LARGE SCALE GENOMIC DNA]</scope>
    <source>
        <strain evidence="1 2">SK-16</strain>
    </source>
</reference>
<dbReference type="STRING" id="1849968.A8C32_05230"/>
<dbReference type="AlphaFoldDB" id="A0A1E5SHL2"/>
<dbReference type="RefSeq" id="WP_069831291.1">
    <property type="nucleotide sequence ID" value="NZ_MDJD01000054.1"/>
</dbReference>
<keyword evidence="2" id="KW-1185">Reference proteome</keyword>
<evidence type="ECO:0000313" key="2">
    <source>
        <dbReference type="Proteomes" id="UP000095713"/>
    </source>
</evidence>
<comment type="caution">
    <text evidence="1">The sequence shown here is derived from an EMBL/GenBank/DDBJ whole genome shotgun (WGS) entry which is preliminary data.</text>
</comment>
<dbReference type="Proteomes" id="UP000095713">
    <property type="component" value="Unassembled WGS sequence"/>
</dbReference>
<accession>A0A1E5SHL2</accession>
<organism evidence="1 2">
    <name type="scientific">Flavivirga aquatica</name>
    <dbReference type="NCBI Taxonomy" id="1849968"/>
    <lineage>
        <taxon>Bacteria</taxon>
        <taxon>Pseudomonadati</taxon>
        <taxon>Bacteroidota</taxon>
        <taxon>Flavobacteriia</taxon>
        <taxon>Flavobacteriales</taxon>
        <taxon>Flavobacteriaceae</taxon>
        <taxon>Flavivirga</taxon>
    </lineage>
</organism>
<name>A0A1E5SHL2_9FLAO</name>
<protein>
    <submittedName>
        <fullName evidence="1">Uncharacterized protein</fullName>
    </submittedName>
</protein>
<sequence>MAKSELHFLGHIIDLITVETDYNKIYDEHKGIPVFYNEGGLLRFVFNLGENLRFLERMTTINYDLYKLGYPVDEGQIIFYDANDDISKT</sequence>
<gene>
    <name evidence="1" type="ORF">A8C32_05230</name>
</gene>
<evidence type="ECO:0000313" key="1">
    <source>
        <dbReference type="EMBL" id="OEJ98603.1"/>
    </source>
</evidence>
<dbReference type="EMBL" id="MDJD01000054">
    <property type="protein sequence ID" value="OEJ98603.1"/>
    <property type="molecule type" value="Genomic_DNA"/>
</dbReference>
<proteinExistence type="predicted"/>